<reference evidence="4" key="2">
    <citation type="submission" date="2014-04" db="EMBL/GenBank/DDBJ databases">
        <title>Evolutionary Origins and Diversification of the Mycorrhizal Mutualists.</title>
        <authorList>
            <consortium name="DOE Joint Genome Institute"/>
            <consortium name="Mycorrhizal Genomics Consortium"/>
            <person name="Kohler A."/>
            <person name="Kuo A."/>
            <person name="Nagy L.G."/>
            <person name="Floudas D."/>
            <person name="Copeland A."/>
            <person name="Barry K.W."/>
            <person name="Cichocki N."/>
            <person name="Veneault-Fourrey C."/>
            <person name="LaButti K."/>
            <person name="Lindquist E.A."/>
            <person name="Lipzen A."/>
            <person name="Lundell T."/>
            <person name="Morin E."/>
            <person name="Murat C."/>
            <person name="Riley R."/>
            <person name="Ohm R."/>
            <person name="Sun H."/>
            <person name="Tunlid A."/>
            <person name="Henrissat B."/>
            <person name="Grigoriev I.V."/>
            <person name="Hibbett D.S."/>
            <person name="Martin F."/>
        </authorList>
    </citation>
    <scope>NUCLEOTIDE SEQUENCE [LARGE SCALE GENOMIC DNA]</scope>
    <source>
        <strain evidence="4">FD-334 SS-4</strain>
    </source>
</reference>
<protein>
    <submittedName>
        <fullName evidence="2">Uncharacterized protein</fullName>
    </submittedName>
</protein>
<evidence type="ECO:0000313" key="3">
    <source>
        <dbReference type="EMBL" id="KJA15077.1"/>
    </source>
</evidence>
<dbReference type="EMBL" id="KN817772">
    <property type="protein sequence ID" value="KJA13191.1"/>
    <property type="molecule type" value="Genomic_DNA"/>
</dbReference>
<evidence type="ECO:0000313" key="4">
    <source>
        <dbReference type="Proteomes" id="UP000054270"/>
    </source>
</evidence>
<dbReference type="EMBL" id="KN817655">
    <property type="protein sequence ID" value="KJA15077.1"/>
    <property type="molecule type" value="Genomic_DNA"/>
</dbReference>
<organism evidence="2 4">
    <name type="scientific">Hypholoma sublateritium (strain FD-334 SS-4)</name>
    <dbReference type="NCBI Taxonomy" id="945553"/>
    <lineage>
        <taxon>Eukaryota</taxon>
        <taxon>Fungi</taxon>
        <taxon>Dikarya</taxon>
        <taxon>Basidiomycota</taxon>
        <taxon>Agaricomycotina</taxon>
        <taxon>Agaricomycetes</taxon>
        <taxon>Agaricomycetidae</taxon>
        <taxon>Agaricales</taxon>
        <taxon>Agaricineae</taxon>
        <taxon>Strophariaceae</taxon>
        <taxon>Hypholoma</taxon>
    </lineage>
</organism>
<dbReference type="AlphaFoldDB" id="A0A0D2N964"/>
<evidence type="ECO:0000256" key="1">
    <source>
        <dbReference type="SAM" id="MobiDB-lite"/>
    </source>
</evidence>
<keyword evidence="4" id="KW-1185">Reference proteome</keyword>
<sequence>MRQVDTHAPRALTCPRRLSAFSLGSQCAPPVMEEPPPVTYAALCTHPPSSYAAVQLWWVLPPQPSPSLSDTPEERARSRPPKGFLGVDSSSHGDSAPLYGRTDDALALGT</sequence>
<accession>A0A0D2N964</accession>
<proteinExistence type="predicted"/>
<feature type="region of interest" description="Disordered" evidence="1">
    <location>
        <begin position="62"/>
        <end position="110"/>
    </location>
</feature>
<dbReference type="Proteomes" id="UP000054270">
    <property type="component" value="Unassembled WGS sequence"/>
</dbReference>
<name>A0A0D2N964_HYPSF</name>
<reference evidence="2" key="1">
    <citation type="submission" date="2014-04" db="EMBL/GenBank/DDBJ databases">
        <title>Evolutionary Origins and Diversification of the Mycorrhizal Mutualists.</title>
        <authorList>
            <consortium name="DOE Joint Genome Institute"/>
            <person name="Kohler A."/>
            <person name="Kuo A."/>
            <person name="Nagy L.G."/>
            <person name="Floudas D."/>
            <person name="Copeland A."/>
            <person name="Barry K.W."/>
            <person name="Cichocki N."/>
            <person name="Veneault-Fourrey C."/>
            <person name="LaButti K."/>
            <person name="Lindquist E.A."/>
            <person name="Lipzen A."/>
            <person name="Lundell T."/>
            <person name="Morin E."/>
            <person name="Murat C."/>
            <person name="Riley R."/>
            <person name="Ohm R."/>
            <person name="Sun H."/>
            <person name="Tunlid A."/>
            <person name="Henrissat B."/>
            <person name="Grigoriev I.V."/>
            <person name="Hibbett D.S."/>
            <person name="Martin F."/>
            <person name="Consortium M.G."/>
        </authorList>
    </citation>
    <scope>NUCLEOTIDE SEQUENCE [LARGE SCALE GENOMIC DNA]</scope>
    <source>
        <strain evidence="2">FD-334 SS-4</strain>
    </source>
</reference>
<evidence type="ECO:0000313" key="2">
    <source>
        <dbReference type="EMBL" id="KJA13191.1"/>
    </source>
</evidence>
<gene>
    <name evidence="3" type="ORF">HYPSUDRAFT_208199</name>
    <name evidence="2" type="ORF">HYPSUDRAFT_209753</name>
</gene>